<evidence type="ECO:0000256" key="1">
    <source>
        <dbReference type="ARBA" id="ARBA00004442"/>
    </source>
</evidence>
<reference evidence="5 6" key="1">
    <citation type="submission" date="2018-02" db="EMBL/GenBank/DDBJ databases">
        <title>Genomic analysis of the strain RR4-38 isolated from a seawater recirculating aquaculture system.</title>
        <authorList>
            <person name="Kim Y.-S."/>
            <person name="Jang Y.H."/>
            <person name="Kim K.-H."/>
        </authorList>
    </citation>
    <scope>NUCLEOTIDE SEQUENCE [LARGE SCALE GENOMIC DNA]</scope>
    <source>
        <strain evidence="5 6">RR4-38</strain>
    </source>
</reference>
<sequence>MTLLYLVKPIQIRSLFLLFFLCFLTSNIAQNSTNDIPVINILKKVERQFDLSFSYNKKDLKGIRCEAPEYNLSLEQILVQISGRCEVQFYRIDERYIAVRPGNNALISICGTLIETASGTPLSNASILAENVQTTTDSGGVFRISAISETTNISIYHQGFKVKELVAGDLNKTNECPLVFIDQRYNYLPTILLNSYLTKGISKNAEGSVSISNTNFEILPSLIDPDVLKIAQILPGIESFNETASDINVRGGKNDEVLLLWDDIRMYQSGHFFGLISAFNPNLTQNVNVYKNGTHPRFGESVSGVISMKSDSEIPENVTGAASIDFISTQFYAKIPASENFAFHISGRTSINTGLGNPVYNQFFERVFQNTVVTDFSNNTTEGLRSTDEAFNFYDINAKAIWQLSPKDKFQYNFLTIFNKLQFTERLTDETSSSKNVSELKQQSLVNGVSWERDWSTRLSSKIVYNHVNYGNDGANQNVDTGQLQIQKNEVKESEIALELFYTFSNDLSLNAGFQHTETDIKNEFSPFSVIEIFTTESTLKSNAYYVNSKWKFFEKNTVVSAGIRLTDYPDLGKQFFEPRINFLQKINTAISLTASAEMKHQSIVQTIDIQNNLLGIENLRWIILGEETAPILESWQIAMGGNFKKDNWAFGLEGFHKKVEGVNTANQGFRNQLSITESLGSYDVSGVEVSISKKTDRLNAWLSYTYLNNEYTFNDLDPSNFRSNYDITHTLSLAASYKWKSLILSLGTNYHSGIPYTTPVAGNEVTIENDQARINYNSVNNATLKDFFRTDFSAGYTLKLDQTFTGKLNIGVINIFNRRNALDTYYVLDRELNGEANLNRVEQFSLGFTPNVSLKLLF</sequence>
<evidence type="ECO:0000313" key="5">
    <source>
        <dbReference type="EMBL" id="AVI50037.1"/>
    </source>
</evidence>
<accession>A0A2S0HTP3</accession>
<keyword evidence="3" id="KW-0998">Cell outer membrane</keyword>
<dbReference type="SUPFAM" id="SSF56935">
    <property type="entry name" value="Porins"/>
    <property type="match status" value="1"/>
</dbReference>
<organism evidence="5 6">
    <name type="scientific">Pukyongia salina</name>
    <dbReference type="NCBI Taxonomy" id="2094025"/>
    <lineage>
        <taxon>Bacteria</taxon>
        <taxon>Pseudomonadati</taxon>
        <taxon>Bacteroidota</taxon>
        <taxon>Flavobacteriia</taxon>
        <taxon>Flavobacteriales</taxon>
        <taxon>Flavobacteriaceae</taxon>
        <taxon>Pukyongia</taxon>
    </lineage>
</organism>
<dbReference type="InterPro" id="IPR008969">
    <property type="entry name" value="CarboxyPept-like_regulatory"/>
</dbReference>
<dbReference type="InterPro" id="IPR037066">
    <property type="entry name" value="Plug_dom_sf"/>
</dbReference>
<dbReference type="Gene3D" id="2.170.130.10">
    <property type="entry name" value="TonB-dependent receptor, plug domain"/>
    <property type="match status" value="1"/>
</dbReference>
<dbReference type="Pfam" id="PF07715">
    <property type="entry name" value="Plug"/>
    <property type="match status" value="1"/>
</dbReference>
<gene>
    <name evidence="5" type="ORF">C5O00_02180</name>
</gene>
<evidence type="ECO:0000313" key="6">
    <source>
        <dbReference type="Proteomes" id="UP000238442"/>
    </source>
</evidence>
<dbReference type="GO" id="GO:0009279">
    <property type="term" value="C:cell outer membrane"/>
    <property type="evidence" value="ECO:0007669"/>
    <property type="project" value="UniProtKB-SubCell"/>
</dbReference>
<keyword evidence="2" id="KW-0472">Membrane</keyword>
<keyword evidence="6" id="KW-1185">Reference proteome</keyword>
<dbReference type="Gene3D" id="2.40.170.20">
    <property type="entry name" value="TonB-dependent receptor, beta-barrel domain"/>
    <property type="match status" value="1"/>
</dbReference>
<dbReference type="EMBL" id="CP027062">
    <property type="protein sequence ID" value="AVI50037.1"/>
    <property type="molecule type" value="Genomic_DNA"/>
</dbReference>
<dbReference type="AlphaFoldDB" id="A0A2S0HTP3"/>
<protein>
    <recommendedName>
        <fullName evidence="4">TonB-dependent receptor plug domain-containing protein</fullName>
    </recommendedName>
</protein>
<name>A0A2S0HTP3_9FLAO</name>
<dbReference type="OrthoDB" id="9803050at2"/>
<dbReference type="InterPro" id="IPR012910">
    <property type="entry name" value="Plug_dom"/>
</dbReference>
<dbReference type="Proteomes" id="UP000238442">
    <property type="component" value="Chromosome"/>
</dbReference>
<dbReference type="KEGG" id="aue:C5O00_02180"/>
<evidence type="ECO:0000259" key="4">
    <source>
        <dbReference type="Pfam" id="PF07715"/>
    </source>
</evidence>
<feature type="domain" description="TonB-dependent receptor plug" evidence="4">
    <location>
        <begin position="226"/>
        <end position="304"/>
    </location>
</feature>
<evidence type="ECO:0000256" key="2">
    <source>
        <dbReference type="ARBA" id="ARBA00023136"/>
    </source>
</evidence>
<comment type="subcellular location">
    <subcellularLocation>
        <location evidence="1">Cell outer membrane</location>
    </subcellularLocation>
</comment>
<dbReference type="RefSeq" id="WP_105214521.1">
    <property type="nucleotide sequence ID" value="NZ_CP027062.1"/>
</dbReference>
<proteinExistence type="predicted"/>
<evidence type="ECO:0000256" key="3">
    <source>
        <dbReference type="ARBA" id="ARBA00023237"/>
    </source>
</evidence>
<dbReference type="InterPro" id="IPR036942">
    <property type="entry name" value="Beta-barrel_TonB_sf"/>
</dbReference>
<dbReference type="SUPFAM" id="SSF49464">
    <property type="entry name" value="Carboxypeptidase regulatory domain-like"/>
    <property type="match status" value="1"/>
</dbReference>